<name>A0A6J7CEP8_9ZZZZ</name>
<protein>
    <submittedName>
        <fullName evidence="3">Unannotated protein</fullName>
    </submittedName>
</protein>
<evidence type="ECO:0000256" key="1">
    <source>
        <dbReference type="SAM" id="MobiDB-lite"/>
    </source>
</evidence>
<feature type="transmembrane region" description="Helical" evidence="2">
    <location>
        <begin position="6"/>
        <end position="29"/>
    </location>
</feature>
<keyword evidence="2" id="KW-0812">Transmembrane</keyword>
<feature type="region of interest" description="Disordered" evidence="1">
    <location>
        <begin position="103"/>
        <end position="141"/>
    </location>
</feature>
<organism evidence="3">
    <name type="scientific">freshwater metagenome</name>
    <dbReference type="NCBI Taxonomy" id="449393"/>
    <lineage>
        <taxon>unclassified sequences</taxon>
        <taxon>metagenomes</taxon>
        <taxon>ecological metagenomes</taxon>
    </lineage>
</organism>
<feature type="transmembrane region" description="Helical" evidence="2">
    <location>
        <begin position="65"/>
        <end position="82"/>
    </location>
</feature>
<accession>A0A6J7CEP8</accession>
<keyword evidence="2" id="KW-0472">Membrane</keyword>
<feature type="transmembrane region" description="Helical" evidence="2">
    <location>
        <begin position="41"/>
        <end position="59"/>
    </location>
</feature>
<reference evidence="3" key="1">
    <citation type="submission" date="2020-05" db="EMBL/GenBank/DDBJ databases">
        <authorList>
            <person name="Chiriac C."/>
            <person name="Salcher M."/>
            <person name="Ghai R."/>
            <person name="Kavagutti S V."/>
        </authorList>
    </citation>
    <scope>NUCLEOTIDE SEQUENCE</scope>
</reference>
<dbReference type="AlphaFoldDB" id="A0A6J7CEP8"/>
<evidence type="ECO:0000256" key="2">
    <source>
        <dbReference type="SAM" id="Phobius"/>
    </source>
</evidence>
<feature type="compositionally biased region" description="Polar residues" evidence="1">
    <location>
        <begin position="105"/>
        <end position="114"/>
    </location>
</feature>
<proteinExistence type="predicted"/>
<dbReference type="EMBL" id="CAFBLH010000002">
    <property type="protein sequence ID" value="CAB4856011.1"/>
    <property type="molecule type" value="Genomic_DNA"/>
</dbReference>
<gene>
    <name evidence="3" type="ORF">UFOPK3342_00125</name>
</gene>
<evidence type="ECO:0000313" key="3">
    <source>
        <dbReference type="EMBL" id="CAB4856011.1"/>
    </source>
</evidence>
<keyword evidence="2" id="KW-1133">Transmembrane helix</keyword>
<sequence>MEGLAYLVVMLMMIVILGGPLAILITMIPTRHILLTILKRIVHGFIIAMSLMVGSTFLFNAELPLPVHLIGLFGVAMAYIAIRREYFPEVRIIGPLLSQFGLRRNGSQGNSDSGEQYGPVMKWRRNGRSGGNDGHGPEGQH</sequence>